<evidence type="ECO:0000313" key="3">
    <source>
        <dbReference type="Proteomes" id="UP000030013"/>
    </source>
</evidence>
<comment type="caution">
    <text evidence="2">The sequence shown here is derived from an EMBL/GenBank/DDBJ whole genome shotgun (WGS) entry which is preliminary data.</text>
</comment>
<dbReference type="OrthoDB" id="3828733at2"/>
<evidence type="ECO:0000256" key="1">
    <source>
        <dbReference type="SAM" id="Phobius"/>
    </source>
</evidence>
<sequence>MNTIRTHLWRICLVASGVILAVGGPMHPDSDAKDSLREELATMTADERWVPGHSLIVVSTILLATGLWIAWRDRVWPERVRRTLGFAAAAVSLYVVETVAHLAAARDSHALAHGDAAPVAFTHIGLSVFLYPLTGIAIVALALSFARAQRGWRKPIVGLGVLSGTLHAVSVPATLILPDVELTPVFAGAALTLAIWSLATGLVGAPKRATAPEPAPVAVGSLV</sequence>
<reference evidence="2 3" key="1">
    <citation type="submission" date="2013-08" db="EMBL/GenBank/DDBJ databases">
        <title>The genome sequence of Knoellia aerolata.</title>
        <authorList>
            <person name="Zhu W."/>
            <person name="Wang G."/>
        </authorList>
    </citation>
    <scope>NUCLEOTIDE SEQUENCE [LARGE SCALE GENOMIC DNA]</scope>
    <source>
        <strain evidence="2 3">DSM 18566</strain>
    </source>
</reference>
<dbReference type="RefSeq" id="WP_035939719.1">
    <property type="nucleotide sequence ID" value="NZ_AVPL01000055.1"/>
</dbReference>
<keyword evidence="1" id="KW-0812">Transmembrane</keyword>
<dbReference type="eggNOG" id="ENOG5033E9B">
    <property type="taxonomic scope" value="Bacteria"/>
</dbReference>
<keyword evidence="1" id="KW-1133">Transmembrane helix</keyword>
<feature type="transmembrane region" description="Helical" evidence="1">
    <location>
        <begin position="183"/>
        <end position="205"/>
    </location>
</feature>
<feature type="transmembrane region" description="Helical" evidence="1">
    <location>
        <begin position="83"/>
        <end position="104"/>
    </location>
</feature>
<keyword evidence="1" id="KW-0472">Membrane</keyword>
<proteinExistence type="predicted"/>
<evidence type="ECO:0000313" key="2">
    <source>
        <dbReference type="EMBL" id="KGN40054.1"/>
    </source>
</evidence>
<dbReference type="EMBL" id="AVPL01000055">
    <property type="protein sequence ID" value="KGN40054.1"/>
    <property type="molecule type" value="Genomic_DNA"/>
</dbReference>
<gene>
    <name evidence="2" type="ORF">N801_16545</name>
</gene>
<feature type="transmembrane region" description="Helical" evidence="1">
    <location>
        <begin position="124"/>
        <end position="144"/>
    </location>
</feature>
<organism evidence="2 3">
    <name type="scientific">Knoellia aerolata DSM 18566</name>
    <dbReference type="NCBI Taxonomy" id="1385519"/>
    <lineage>
        <taxon>Bacteria</taxon>
        <taxon>Bacillati</taxon>
        <taxon>Actinomycetota</taxon>
        <taxon>Actinomycetes</taxon>
        <taxon>Micrococcales</taxon>
        <taxon>Intrasporangiaceae</taxon>
        <taxon>Knoellia</taxon>
    </lineage>
</organism>
<accession>A0A0A0JTP6</accession>
<dbReference type="AlphaFoldDB" id="A0A0A0JTP6"/>
<name>A0A0A0JTP6_9MICO</name>
<feature type="transmembrane region" description="Helical" evidence="1">
    <location>
        <begin position="156"/>
        <end position="177"/>
    </location>
</feature>
<feature type="transmembrane region" description="Helical" evidence="1">
    <location>
        <begin position="52"/>
        <end position="71"/>
    </location>
</feature>
<keyword evidence="3" id="KW-1185">Reference proteome</keyword>
<protein>
    <submittedName>
        <fullName evidence="2">Uncharacterized protein</fullName>
    </submittedName>
</protein>
<dbReference type="Proteomes" id="UP000030013">
    <property type="component" value="Unassembled WGS sequence"/>
</dbReference>